<comment type="caution">
    <text evidence="1">The sequence shown here is derived from an EMBL/GenBank/DDBJ whole genome shotgun (WGS) entry which is preliminary data.</text>
</comment>
<protein>
    <submittedName>
        <fullName evidence="1">Uncharacterized protein</fullName>
    </submittedName>
</protein>
<keyword evidence="2" id="KW-1185">Reference proteome</keyword>
<gene>
    <name evidence="1" type="ORF">GQ607_006164</name>
</gene>
<dbReference type="AlphaFoldDB" id="A0A8H3ZU84"/>
<sequence length="672" mass="76302">MSHLARILAARGKPRKGRSHLELIIPQGPCHPVVGGTYDEQYQKQLKKVTTLIAGSQPLPELSRDGMPSVEEWDSLRSRPTPIAESQFVSQGSQGTEQTIKYEEILVHLLDTNYEGATALISSLWSHDAKNIGRLASTSKALKEAVSRSVSRFHMPSRNFNFCDFTEYTLVQMAERTENVSDGLHKHLVVIGKDLLAPTAPITGIPTLWESDDNRDRMWAWAESQTGSFVMTVKLAPYYATERRLLTIERHLSAKQQNLGQVAVRAPTHHHLREATCTIPLLRSLHQYGANLNCLRLHEVPGLDLRVTKLVLSACKSLTKLDIVECELLHFSSIVQLLDIVHVNSKEAGKIPVQLQFRPKTWLGTDTGRQGTMVLSFDAIQYNNIPSAVMSTVFMAVVKAVPMGIDLVSEHREFRKFLDIIPMRPGAMALFLHNLTVYIDTIQDPVTWEALDEETQKDLEDQVLLSICGTKLSFYKRDTYYQKPFECDSCGYSLITAFFREEMKIRRADQRTCRICELQKKLDGQTHHRLLEKRDLVDDLLFNRDEDMIKQTHIATMQIPNNDLNNVLASTLPNPFVRDPAISSGHRELAFLWHYRLPAVEALVSPDRQYDILRASGRAAFLDVADEIAALDGVYPDHPMLTRQRQATVKSMKKTWEHYIWREVGKGEAGFW</sequence>
<accession>A0A8H3ZU84</accession>
<dbReference type="EMBL" id="WOWK01000029">
    <property type="protein sequence ID" value="KAF0326546.1"/>
    <property type="molecule type" value="Genomic_DNA"/>
</dbReference>
<reference evidence="1 2" key="1">
    <citation type="submission" date="2019-12" db="EMBL/GenBank/DDBJ databases">
        <title>A genome sequence resource for the geographically widespread anthracnose pathogen Colletotrichum asianum.</title>
        <authorList>
            <person name="Meng Y."/>
        </authorList>
    </citation>
    <scope>NUCLEOTIDE SEQUENCE [LARGE SCALE GENOMIC DNA]</scope>
    <source>
        <strain evidence="1 2">ICMP 18580</strain>
    </source>
</reference>
<proteinExistence type="predicted"/>
<dbReference type="OrthoDB" id="5428138at2759"/>
<organism evidence="1 2">
    <name type="scientific">Colletotrichum asianum</name>
    <dbReference type="NCBI Taxonomy" id="702518"/>
    <lineage>
        <taxon>Eukaryota</taxon>
        <taxon>Fungi</taxon>
        <taxon>Dikarya</taxon>
        <taxon>Ascomycota</taxon>
        <taxon>Pezizomycotina</taxon>
        <taxon>Sordariomycetes</taxon>
        <taxon>Hypocreomycetidae</taxon>
        <taxon>Glomerellales</taxon>
        <taxon>Glomerellaceae</taxon>
        <taxon>Colletotrichum</taxon>
        <taxon>Colletotrichum gloeosporioides species complex</taxon>
    </lineage>
</organism>
<dbReference type="Proteomes" id="UP000434172">
    <property type="component" value="Unassembled WGS sequence"/>
</dbReference>
<name>A0A8H3ZU84_9PEZI</name>
<evidence type="ECO:0000313" key="1">
    <source>
        <dbReference type="EMBL" id="KAF0326546.1"/>
    </source>
</evidence>
<evidence type="ECO:0000313" key="2">
    <source>
        <dbReference type="Proteomes" id="UP000434172"/>
    </source>
</evidence>